<dbReference type="OrthoDB" id="9976881at2759"/>
<feature type="compositionally biased region" description="Basic and acidic residues" evidence="1">
    <location>
        <begin position="25"/>
        <end position="42"/>
    </location>
</feature>
<dbReference type="Proteomes" id="UP000287033">
    <property type="component" value="Unassembled WGS sequence"/>
</dbReference>
<sequence>MGREGGIMMAGLPKTTFLIPDVKVDDAESLSEEKEPGPRTDNDSQGEAASSQLMRTKSDAGALIVRRANLRSPSDKRRIRRQRFSINGHFYNHK</sequence>
<evidence type="ECO:0000313" key="2">
    <source>
        <dbReference type="EMBL" id="GCC40985.1"/>
    </source>
</evidence>
<dbReference type="EMBL" id="BEZZ01040971">
    <property type="protein sequence ID" value="GCC40985.1"/>
    <property type="molecule type" value="Genomic_DNA"/>
</dbReference>
<dbReference type="STRING" id="137246.A0A401TED9"/>
<feature type="compositionally biased region" description="Polar residues" evidence="1">
    <location>
        <begin position="43"/>
        <end position="55"/>
    </location>
</feature>
<accession>A0A401TED9</accession>
<keyword evidence="3" id="KW-1185">Reference proteome</keyword>
<feature type="non-terminal residue" evidence="2">
    <location>
        <position position="94"/>
    </location>
</feature>
<proteinExistence type="predicted"/>
<protein>
    <submittedName>
        <fullName evidence="2">Uncharacterized protein</fullName>
    </submittedName>
</protein>
<gene>
    <name evidence="2" type="ORF">chiPu_0024517</name>
</gene>
<organism evidence="2 3">
    <name type="scientific">Chiloscyllium punctatum</name>
    <name type="common">Brownbanded bambooshark</name>
    <name type="synonym">Hemiscyllium punctatum</name>
    <dbReference type="NCBI Taxonomy" id="137246"/>
    <lineage>
        <taxon>Eukaryota</taxon>
        <taxon>Metazoa</taxon>
        <taxon>Chordata</taxon>
        <taxon>Craniata</taxon>
        <taxon>Vertebrata</taxon>
        <taxon>Chondrichthyes</taxon>
        <taxon>Elasmobranchii</taxon>
        <taxon>Galeomorphii</taxon>
        <taxon>Galeoidea</taxon>
        <taxon>Orectolobiformes</taxon>
        <taxon>Hemiscylliidae</taxon>
        <taxon>Chiloscyllium</taxon>
    </lineage>
</organism>
<reference evidence="2 3" key="1">
    <citation type="journal article" date="2018" name="Nat. Ecol. Evol.">
        <title>Shark genomes provide insights into elasmobranch evolution and the origin of vertebrates.</title>
        <authorList>
            <person name="Hara Y"/>
            <person name="Yamaguchi K"/>
            <person name="Onimaru K"/>
            <person name="Kadota M"/>
            <person name="Koyanagi M"/>
            <person name="Keeley SD"/>
            <person name="Tatsumi K"/>
            <person name="Tanaka K"/>
            <person name="Motone F"/>
            <person name="Kageyama Y"/>
            <person name="Nozu R"/>
            <person name="Adachi N"/>
            <person name="Nishimura O"/>
            <person name="Nakagawa R"/>
            <person name="Tanegashima C"/>
            <person name="Kiyatake I"/>
            <person name="Matsumoto R"/>
            <person name="Murakumo K"/>
            <person name="Nishida K"/>
            <person name="Terakita A"/>
            <person name="Kuratani S"/>
            <person name="Sato K"/>
            <person name="Hyodo S Kuraku.S."/>
        </authorList>
    </citation>
    <scope>NUCLEOTIDE SEQUENCE [LARGE SCALE GENOMIC DNA]</scope>
</reference>
<feature type="region of interest" description="Disordered" evidence="1">
    <location>
        <begin position="25"/>
        <end position="94"/>
    </location>
</feature>
<dbReference type="AlphaFoldDB" id="A0A401TED9"/>
<name>A0A401TED9_CHIPU</name>
<evidence type="ECO:0000256" key="1">
    <source>
        <dbReference type="SAM" id="MobiDB-lite"/>
    </source>
</evidence>
<comment type="caution">
    <text evidence="2">The sequence shown here is derived from an EMBL/GenBank/DDBJ whole genome shotgun (WGS) entry which is preliminary data.</text>
</comment>
<evidence type="ECO:0000313" key="3">
    <source>
        <dbReference type="Proteomes" id="UP000287033"/>
    </source>
</evidence>